<sequence length="63" mass="7155">MLTTTNHGSVLLRADDPLIDMSCITSFTGMTDKGFYKLISEDHFSHFIKPGRSSRRYKSEVSQ</sequence>
<gene>
    <name evidence="1" type="ORF">R8G00_12450</name>
</gene>
<reference evidence="1" key="1">
    <citation type="submission" date="2023-10" db="EMBL/GenBank/DDBJ databases">
        <title>Draft Genome Sequence of a Shiga toxin-producing Escherichia coli strain from deer meat showing an IS-element integration in the B-subunit of the Shiga toxin Stx2b gene.</title>
        <authorList>
            <person name="Projahn M."/>
            <person name="Borowiak M."/>
        </authorList>
    </citation>
    <scope>NUCLEOTIDE SEQUENCE</scope>
    <source>
        <strain evidence="1">BfR-EC-18960</strain>
    </source>
</reference>
<dbReference type="Gene3D" id="1.10.238.160">
    <property type="match status" value="1"/>
</dbReference>
<name>A0AAP6EAX1_ECOLX</name>
<dbReference type="AlphaFoldDB" id="A0AAP6EAX1"/>
<accession>A0AAP6EAX1</accession>
<dbReference type="EMBL" id="JAWPMK010000001">
    <property type="protein sequence ID" value="MDW9350404.1"/>
    <property type="molecule type" value="Genomic_DNA"/>
</dbReference>
<organism evidence="1 2">
    <name type="scientific">Escherichia coli</name>
    <dbReference type="NCBI Taxonomy" id="562"/>
    <lineage>
        <taxon>Bacteria</taxon>
        <taxon>Pseudomonadati</taxon>
        <taxon>Pseudomonadota</taxon>
        <taxon>Gammaproteobacteria</taxon>
        <taxon>Enterobacterales</taxon>
        <taxon>Enterobacteriaceae</taxon>
        <taxon>Escherichia</taxon>
    </lineage>
</organism>
<comment type="caution">
    <text evidence="1">The sequence shown here is derived from an EMBL/GenBank/DDBJ whole genome shotgun (WGS) entry which is preliminary data.</text>
</comment>
<protein>
    <submittedName>
        <fullName evidence="1">AlpA family transcriptional regulator</fullName>
    </submittedName>
</protein>
<proteinExistence type="predicted"/>
<dbReference type="Proteomes" id="UP001271591">
    <property type="component" value="Unassembled WGS sequence"/>
</dbReference>
<dbReference type="RefSeq" id="WP_267195761.1">
    <property type="nucleotide sequence ID" value="NZ_JAPMME010000008.1"/>
</dbReference>
<evidence type="ECO:0000313" key="2">
    <source>
        <dbReference type="Proteomes" id="UP001271591"/>
    </source>
</evidence>
<evidence type="ECO:0000313" key="1">
    <source>
        <dbReference type="EMBL" id="MDW9350404.1"/>
    </source>
</evidence>